<evidence type="ECO:0000313" key="1">
    <source>
        <dbReference type="EMBL" id="KAK6988080.1"/>
    </source>
</evidence>
<dbReference type="Proteomes" id="UP001362999">
    <property type="component" value="Unassembled WGS sequence"/>
</dbReference>
<comment type="caution">
    <text evidence="1">The sequence shown here is derived from an EMBL/GenBank/DDBJ whole genome shotgun (WGS) entry which is preliminary data.</text>
</comment>
<reference evidence="1 2" key="1">
    <citation type="journal article" date="2024" name="J Genomics">
        <title>Draft genome sequencing and assembly of Favolaschia claudopus CIRM-BRFM 2984 isolated from oak limbs.</title>
        <authorList>
            <person name="Navarro D."/>
            <person name="Drula E."/>
            <person name="Chaduli D."/>
            <person name="Cazenave R."/>
            <person name="Ahrendt S."/>
            <person name="Wang J."/>
            <person name="Lipzen A."/>
            <person name="Daum C."/>
            <person name="Barry K."/>
            <person name="Grigoriev I.V."/>
            <person name="Favel A."/>
            <person name="Rosso M.N."/>
            <person name="Martin F."/>
        </authorList>
    </citation>
    <scope>NUCLEOTIDE SEQUENCE [LARGE SCALE GENOMIC DNA]</scope>
    <source>
        <strain evidence="1 2">CIRM-BRFM 2984</strain>
    </source>
</reference>
<evidence type="ECO:0000313" key="2">
    <source>
        <dbReference type="Proteomes" id="UP001362999"/>
    </source>
</evidence>
<accession>A0AAV9ZNK3</accession>
<organism evidence="1 2">
    <name type="scientific">Favolaschia claudopus</name>
    <dbReference type="NCBI Taxonomy" id="2862362"/>
    <lineage>
        <taxon>Eukaryota</taxon>
        <taxon>Fungi</taxon>
        <taxon>Dikarya</taxon>
        <taxon>Basidiomycota</taxon>
        <taxon>Agaricomycotina</taxon>
        <taxon>Agaricomycetes</taxon>
        <taxon>Agaricomycetidae</taxon>
        <taxon>Agaricales</taxon>
        <taxon>Marasmiineae</taxon>
        <taxon>Mycenaceae</taxon>
        <taxon>Favolaschia</taxon>
    </lineage>
</organism>
<protein>
    <recommendedName>
        <fullName evidence="3">RNase H type-1 domain-containing protein</fullName>
    </recommendedName>
</protein>
<gene>
    <name evidence="1" type="ORF">R3P38DRAFT_2574003</name>
</gene>
<dbReference type="EMBL" id="JAWWNJ010000126">
    <property type="protein sequence ID" value="KAK6988080.1"/>
    <property type="molecule type" value="Genomic_DNA"/>
</dbReference>
<evidence type="ECO:0008006" key="3">
    <source>
        <dbReference type="Google" id="ProtNLM"/>
    </source>
</evidence>
<name>A0AAV9ZNK3_9AGAR</name>
<proteinExistence type="predicted"/>
<sequence length="617" mass="69620">MAKITLADWTCSINHCCNPLDGSVNRTFVRQKSNLPWAWILAQQCLQQTGLRIRWTDQSYILRGDVAIDHVIRSSQNPPQNLPRLSLNLSRVGLNLMNQVGVWQTDRIHNVWRFQPLPLGNPTLPEWSAASRDWPAFRVWLSSLSLNTVVTGHWSLALTREDRRNFTETVLKAMTDASTIPIPPSLKSTPQRLIASDGSCLPGMPKLHEPRSVIFSSVGNRHAVALSIMGRNSGILQAEVFGLVVSALEATRRNQSTSIPIYTDHLNSSRLVADSFSNPPSSHAWASRPARSLYRWLMKILTPRPPPIRPTIVYTRAHTDSESLEARANAIADALASRSHSGVIRPPAVPDPTFCMDEYTFFTEEDGYIESNISTYLSHFDAHATSTQQSLLPSPSTFRSLYDLHPPPEYPYIRASSAYSATIQLYARSQQLPTAYSQFRRSFNALPWCRLGCKDLETPHHIFVECPSFDAIRLNHKTAIVGHTRALLQSSEGIVKQDAWPNVLALAENLWQDHAIWPGGITQYYLGMIPSVFPALNARSELHQTSSPIALNRFGIRLANSWHTEAIRVTSRIWGELQRRCNSHRTASLLKEQQITRDLRQWLPPHVRHKIPENIVH</sequence>
<keyword evidence="2" id="KW-1185">Reference proteome</keyword>
<dbReference type="AlphaFoldDB" id="A0AAV9ZNK3"/>